<dbReference type="STRING" id="1802056.A2954_03830"/>
<keyword evidence="7 10" id="KW-0067">ATP-binding</keyword>
<dbReference type="Gene3D" id="1.20.5.5270">
    <property type="match status" value="1"/>
</dbReference>
<dbReference type="SMART" id="SM00464">
    <property type="entry name" value="LON"/>
    <property type="match status" value="1"/>
</dbReference>
<dbReference type="Pfam" id="PF05362">
    <property type="entry name" value="Lon_C"/>
    <property type="match status" value="1"/>
</dbReference>
<accession>A0A1F7IEM7</accession>
<dbReference type="FunFam" id="3.40.50.300:FF:000021">
    <property type="entry name" value="Lon protease homolog"/>
    <property type="match status" value="1"/>
</dbReference>
<feature type="binding site" evidence="10 13">
    <location>
        <begin position="368"/>
        <end position="375"/>
    </location>
    <ligand>
        <name>ATP</name>
        <dbReference type="ChEBI" id="CHEBI:30616"/>
    </ligand>
</feature>
<dbReference type="InterPro" id="IPR054594">
    <property type="entry name" value="Lon_lid"/>
</dbReference>
<evidence type="ECO:0000256" key="10">
    <source>
        <dbReference type="HAMAP-Rule" id="MF_01973"/>
    </source>
</evidence>
<evidence type="ECO:0000256" key="8">
    <source>
        <dbReference type="ARBA" id="ARBA00023016"/>
    </source>
</evidence>
<dbReference type="GO" id="GO:0005524">
    <property type="term" value="F:ATP binding"/>
    <property type="evidence" value="ECO:0007669"/>
    <property type="project" value="UniProtKB-UniRule"/>
</dbReference>
<dbReference type="HAMAP" id="MF_01973">
    <property type="entry name" value="lon_bact"/>
    <property type="match status" value="1"/>
</dbReference>
<dbReference type="GO" id="GO:0006515">
    <property type="term" value="P:protein quality control for misfolded or incompletely synthesized proteins"/>
    <property type="evidence" value="ECO:0007669"/>
    <property type="project" value="UniProtKB-UniRule"/>
</dbReference>
<evidence type="ECO:0000256" key="7">
    <source>
        <dbReference type="ARBA" id="ARBA00022840"/>
    </source>
</evidence>
<dbReference type="NCBIfam" id="TIGR00763">
    <property type="entry name" value="lon"/>
    <property type="match status" value="1"/>
</dbReference>
<dbReference type="InterPro" id="IPR046336">
    <property type="entry name" value="Lon_prtase_N_sf"/>
</dbReference>
<comment type="caution">
    <text evidence="18">The sequence shown here is derived from an EMBL/GenBank/DDBJ whole genome shotgun (WGS) entry which is preliminary data.</text>
</comment>
<evidence type="ECO:0000313" key="18">
    <source>
        <dbReference type="EMBL" id="OGK41816.1"/>
    </source>
</evidence>
<dbReference type="GO" id="GO:0034605">
    <property type="term" value="P:cellular response to heat"/>
    <property type="evidence" value="ECO:0007669"/>
    <property type="project" value="UniProtKB-UniRule"/>
</dbReference>
<dbReference type="FunFam" id="1.20.5.5270:FF:000002">
    <property type="entry name" value="Lon protease homolog"/>
    <property type="match status" value="1"/>
</dbReference>
<dbReference type="InterPro" id="IPR003593">
    <property type="entry name" value="AAA+_ATPase"/>
</dbReference>
<feature type="active site" evidence="10 12">
    <location>
        <position position="734"/>
    </location>
</feature>
<dbReference type="PROSITE" id="PS51786">
    <property type="entry name" value="LON_PROTEOLYTIC"/>
    <property type="match status" value="1"/>
</dbReference>
<evidence type="ECO:0000259" key="16">
    <source>
        <dbReference type="PROSITE" id="PS51786"/>
    </source>
</evidence>
<dbReference type="InterPro" id="IPR008269">
    <property type="entry name" value="Lon_proteolytic"/>
</dbReference>
<dbReference type="Gene3D" id="2.30.130.40">
    <property type="entry name" value="LON domain-like"/>
    <property type="match status" value="1"/>
</dbReference>
<evidence type="ECO:0000256" key="6">
    <source>
        <dbReference type="ARBA" id="ARBA00022825"/>
    </source>
</evidence>
<evidence type="ECO:0000256" key="5">
    <source>
        <dbReference type="ARBA" id="ARBA00022801"/>
    </source>
</evidence>
<sequence>MTILARPSDQSVYPVVAVRDAIVFPGTENVLVFGRPKSLAGIEEGIKKGNKVILAMQKNSSLDDPKKEDLYSVGVLATIEKTVAGEKGEMNALVKGREKVKIIEYVRESPFLEARSETLVDKVGEDEEISAMAKYLVSQIKKAINYGKTVDLVFLMNILNISNPQDFSYQIAVVLDVKTEERQNLLEETDLKSRLKKEVDYINREIKILEIEKNISSKTQQKFEQGMRESFLREKMKTIEEELGGKSEDRDIMEYREKIRKAKMPKNVEDKTLKELKRLSQMSQFNPEASYIRTYLDWLVELPWSIASSNNVDIKIAEKILNEDHFGLKKIKERILEYLAVMELRKRREEKDKTVNKEHQPTILCFVGPPGVGKTSLGKSIARALGRKFIKISLGGIRDEAEIRGHRRTYVGALPGRIVQGIKQAGTKNPVFMLDEIDKIGRDYRGDPSAALLEALDPEQNHSFSDHYLEVSFDLSDVFFLTTANILDTIPDALLDRLEVIHFPGYTEDEKFNIAKDYLIKKQLEAHSLSQEEVKITDNALRTMIRRYTREAGVRELERQIAAIFRKVGREIIEKKFATKIVGISDVAKYLGPFKYSSQMIEEKDTVGISTGLAWTQAGGDVLFIEIAVMPGKGGLTLTGHLGEVMKESCQAALSYIRSRWDLFGLTKDFFNKIDIHVHVPEGAVPKDGPSAGIAITTAMVSALTKIPVRRDVAMTGEITLRGRALEIGGVKEKVIAAHRASIKTVILPKDNKKDLIDIPSYVLKDLDFKFVDHMDEVLRVALVLPKNHLGFPILSKRNYTQLQKPN</sequence>
<evidence type="ECO:0000313" key="19">
    <source>
        <dbReference type="Proteomes" id="UP000177698"/>
    </source>
</evidence>
<dbReference type="GO" id="GO:0005737">
    <property type="term" value="C:cytoplasm"/>
    <property type="evidence" value="ECO:0007669"/>
    <property type="project" value="UniProtKB-SubCell"/>
</dbReference>
<keyword evidence="4 10" id="KW-0547">Nucleotide-binding</keyword>
<dbReference type="Pfam" id="PF00004">
    <property type="entry name" value="AAA"/>
    <property type="match status" value="1"/>
</dbReference>
<dbReference type="Gene3D" id="1.20.58.1480">
    <property type="match status" value="1"/>
</dbReference>
<dbReference type="PRINTS" id="PR00830">
    <property type="entry name" value="ENDOLAPTASE"/>
</dbReference>
<dbReference type="EMBL" id="MGAG01000009">
    <property type="protein sequence ID" value="OGK41816.1"/>
    <property type="molecule type" value="Genomic_DNA"/>
</dbReference>
<proteinExistence type="evidence at transcript level"/>
<evidence type="ECO:0000256" key="13">
    <source>
        <dbReference type="PIRSR" id="PIRSR001174-2"/>
    </source>
</evidence>
<dbReference type="InterPro" id="IPR027543">
    <property type="entry name" value="Lon_bac"/>
</dbReference>
<dbReference type="GO" id="GO:0004176">
    <property type="term" value="F:ATP-dependent peptidase activity"/>
    <property type="evidence" value="ECO:0007669"/>
    <property type="project" value="UniProtKB-UniRule"/>
</dbReference>
<dbReference type="PROSITE" id="PS51787">
    <property type="entry name" value="LON_N"/>
    <property type="match status" value="1"/>
</dbReference>
<evidence type="ECO:0000256" key="15">
    <source>
        <dbReference type="RuleBase" id="RU000591"/>
    </source>
</evidence>
<dbReference type="Gene3D" id="3.40.50.300">
    <property type="entry name" value="P-loop containing nucleotide triphosphate hydrolases"/>
    <property type="match status" value="1"/>
</dbReference>
<gene>
    <name evidence="10" type="primary">lon</name>
    <name evidence="18" type="ORF">A2954_03830</name>
</gene>
<dbReference type="InterPro" id="IPR003959">
    <property type="entry name" value="ATPase_AAA_core"/>
</dbReference>
<comment type="subcellular location">
    <subcellularLocation>
        <location evidence="1 10 11">Cytoplasm</location>
    </subcellularLocation>
</comment>
<dbReference type="SUPFAM" id="SSF88697">
    <property type="entry name" value="PUA domain-like"/>
    <property type="match status" value="1"/>
</dbReference>
<dbReference type="InterPro" id="IPR003111">
    <property type="entry name" value="Lon_prtase_N"/>
</dbReference>
<dbReference type="EC" id="3.4.21.53" evidence="10 11"/>
<comment type="similarity">
    <text evidence="10 11 14 15">Belongs to the peptidase S16 family.</text>
</comment>
<dbReference type="Proteomes" id="UP000177698">
    <property type="component" value="Unassembled WGS sequence"/>
</dbReference>
<dbReference type="InterPro" id="IPR014721">
    <property type="entry name" value="Ribsml_uS5_D2-typ_fold_subgr"/>
</dbReference>
<evidence type="ECO:0000256" key="2">
    <source>
        <dbReference type="ARBA" id="ARBA00022490"/>
    </source>
</evidence>
<keyword evidence="2 10" id="KW-0963">Cytoplasm</keyword>
<dbReference type="Pfam" id="PF22667">
    <property type="entry name" value="Lon_lid"/>
    <property type="match status" value="1"/>
</dbReference>
<dbReference type="AlphaFoldDB" id="A0A1F7IEM7"/>
<comment type="subunit">
    <text evidence="10 11">Homohexamer. Organized in a ring with a central cavity.</text>
</comment>
<dbReference type="SUPFAM" id="SSF54211">
    <property type="entry name" value="Ribosomal protein S5 domain 2-like"/>
    <property type="match status" value="1"/>
</dbReference>
<organism evidence="18 19">
    <name type="scientific">Candidatus Roizmanbacteria bacterium RIFCSPLOWO2_01_FULL_37_12</name>
    <dbReference type="NCBI Taxonomy" id="1802056"/>
    <lineage>
        <taxon>Bacteria</taxon>
        <taxon>Candidatus Roizmaniibacteriota</taxon>
    </lineage>
</organism>
<evidence type="ECO:0000256" key="12">
    <source>
        <dbReference type="PIRSR" id="PIRSR001174-1"/>
    </source>
</evidence>
<evidence type="ECO:0000259" key="17">
    <source>
        <dbReference type="PROSITE" id="PS51787"/>
    </source>
</evidence>
<dbReference type="Pfam" id="PF02190">
    <property type="entry name" value="LON_substr_bdg"/>
    <property type="match status" value="1"/>
</dbReference>
<name>A0A1F7IEM7_9BACT</name>
<evidence type="ECO:0000256" key="14">
    <source>
        <dbReference type="PROSITE-ProRule" id="PRU01122"/>
    </source>
</evidence>
<dbReference type="InterPro" id="IPR020568">
    <property type="entry name" value="Ribosomal_Su5_D2-typ_SF"/>
</dbReference>
<feature type="active site" evidence="10 12">
    <location>
        <position position="691"/>
    </location>
</feature>
<dbReference type="GO" id="GO:0004252">
    <property type="term" value="F:serine-type endopeptidase activity"/>
    <property type="evidence" value="ECO:0007669"/>
    <property type="project" value="UniProtKB-UniRule"/>
</dbReference>
<comment type="catalytic activity">
    <reaction evidence="9 10 11 14">
        <text>Hydrolysis of proteins in presence of ATP.</text>
        <dbReference type="EC" id="3.4.21.53"/>
    </reaction>
</comment>
<dbReference type="PROSITE" id="PS01046">
    <property type="entry name" value="LON_SER"/>
    <property type="match status" value="1"/>
</dbReference>
<evidence type="ECO:0000256" key="9">
    <source>
        <dbReference type="ARBA" id="ARBA00050665"/>
    </source>
</evidence>
<reference evidence="18 19" key="1">
    <citation type="journal article" date="2016" name="Nat. Commun.">
        <title>Thousands of microbial genomes shed light on interconnected biogeochemical processes in an aquifer system.</title>
        <authorList>
            <person name="Anantharaman K."/>
            <person name="Brown C.T."/>
            <person name="Hug L.A."/>
            <person name="Sharon I."/>
            <person name="Castelle C.J."/>
            <person name="Probst A.J."/>
            <person name="Thomas B.C."/>
            <person name="Singh A."/>
            <person name="Wilkins M.J."/>
            <person name="Karaoz U."/>
            <person name="Brodie E.L."/>
            <person name="Williams K.H."/>
            <person name="Hubbard S.S."/>
            <person name="Banfield J.F."/>
        </authorList>
    </citation>
    <scope>NUCLEOTIDE SEQUENCE [LARGE SCALE GENOMIC DNA]</scope>
</reference>
<dbReference type="PANTHER" id="PTHR10046">
    <property type="entry name" value="ATP DEPENDENT LON PROTEASE FAMILY MEMBER"/>
    <property type="match status" value="1"/>
</dbReference>
<dbReference type="SMART" id="SM00382">
    <property type="entry name" value="AAA"/>
    <property type="match status" value="1"/>
</dbReference>
<comment type="induction">
    <text evidence="10">By heat shock.</text>
</comment>
<protein>
    <recommendedName>
        <fullName evidence="10 11">Lon protease</fullName>
        <ecNumber evidence="10 11">3.4.21.53</ecNumber>
    </recommendedName>
    <alternativeName>
        <fullName evidence="10">ATP-dependent protease La</fullName>
    </alternativeName>
</protein>
<dbReference type="PIRSF" id="PIRSF001174">
    <property type="entry name" value="Lon_proteas"/>
    <property type="match status" value="1"/>
</dbReference>
<dbReference type="Gene3D" id="1.10.8.60">
    <property type="match status" value="1"/>
</dbReference>
<keyword evidence="5 10" id="KW-0378">Hydrolase</keyword>
<dbReference type="InterPro" id="IPR008268">
    <property type="entry name" value="Peptidase_S16_AS"/>
</dbReference>
<dbReference type="Gene3D" id="3.30.230.10">
    <property type="match status" value="1"/>
</dbReference>
<dbReference type="SUPFAM" id="SSF52540">
    <property type="entry name" value="P-loop containing nucleoside triphosphate hydrolases"/>
    <property type="match status" value="1"/>
</dbReference>
<dbReference type="InterPro" id="IPR004815">
    <property type="entry name" value="Lon_bac/euk-typ"/>
</dbReference>
<dbReference type="InterPro" id="IPR015947">
    <property type="entry name" value="PUA-like_sf"/>
</dbReference>
<evidence type="ECO:0000256" key="3">
    <source>
        <dbReference type="ARBA" id="ARBA00022670"/>
    </source>
</evidence>
<evidence type="ECO:0000256" key="11">
    <source>
        <dbReference type="PIRNR" id="PIRNR001174"/>
    </source>
</evidence>
<keyword evidence="3 10" id="KW-0645">Protease</keyword>
<dbReference type="InterPro" id="IPR027417">
    <property type="entry name" value="P-loop_NTPase"/>
</dbReference>
<comment type="function">
    <text evidence="10">ATP-dependent serine protease that mediates the selective degradation of mutant and abnormal proteins as well as certain short-lived regulatory proteins. Required for cellular homeostasis and for survival from DNA damage and developmental changes induced by stress. Degrades polypeptides processively to yield small peptide fragments that are 5 to 10 amino acids long. Binds to DNA in a double-stranded, site-specific manner.</text>
</comment>
<dbReference type="GO" id="GO:0043565">
    <property type="term" value="F:sequence-specific DNA binding"/>
    <property type="evidence" value="ECO:0007669"/>
    <property type="project" value="UniProtKB-UniRule"/>
</dbReference>
<dbReference type="InterPro" id="IPR027065">
    <property type="entry name" value="Lon_Prtase"/>
</dbReference>
<evidence type="ECO:0000256" key="1">
    <source>
        <dbReference type="ARBA" id="ARBA00004496"/>
    </source>
</evidence>
<evidence type="ECO:0000256" key="4">
    <source>
        <dbReference type="ARBA" id="ARBA00022741"/>
    </source>
</evidence>
<keyword evidence="8 10" id="KW-0346">Stress response</keyword>
<dbReference type="GO" id="GO:0016887">
    <property type="term" value="F:ATP hydrolysis activity"/>
    <property type="evidence" value="ECO:0007669"/>
    <property type="project" value="UniProtKB-UniRule"/>
</dbReference>
<dbReference type="CDD" id="cd19500">
    <property type="entry name" value="RecA-like_Lon"/>
    <property type="match status" value="1"/>
</dbReference>
<feature type="domain" description="Lon N-terminal" evidence="17">
    <location>
        <begin position="13"/>
        <end position="206"/>
    </location>
</feature>
<feature type="domain" description="Lon proteolytic" evidence="16">
    <location>
        <begin position="604"/>
        <end position="785"/>
    </location>
</feature>
<keyword evidence="6 10" id="KW-0720">Serine protease</keyword>